<keyword evidence="3" id="KW-0418">Kinase</keyword>
<accession>A0AAV5T1D4</accession>
<dbReference type="EMBL" id="BTSX01000002">
    <property type="protein sequence ID" value="GMS86349.1"/>
    <property type="molecule type" value="Genomic_DNA"/>
</dbReference>
<sequence>MMNSHWKRKNEPDKVEHPETPPTVSESLEEGFACYKLMNGTKIYFQQTYPHEFSFNKQVIFNILPIPIKFAGELNNTLYFYAHTSGKDDLKTESYAFYEANRSKSDCFSFKKIREITTEREIKFAVQQPYLQYFDDKVAVFESFGDDQMRLNDYNSEFLTRIIDPFAFFVWKEFVAVVTINSAGKCTAVTPGVFFLRQLCHIQLRHDLPLPTSLYGQDNSLLYMLCGYTVLVFNDVLKSVSFEIDILGCHIGGVDKRRVFINAPGLHFSRDFTDEQYRAVSWIVGKSEDEGYESKQNTSTDSSCRSQSSVSNGDSLLRYTESSRSNDRLEIMGLGNEGTYSSEFLEKFTVIDIRGEGGFGCVLEVANRIDSLKYAVKRIAVEATKMGKALAEVRTLAKL</sequence>
<keyword evidence="8" id="KW-1185">Reference proteome</keyword>
<evidence type="ECO:0000313" key="7">
    <source>
        <dbReference type="EMBL" id="GMS86349.1"/>
    </source>
</evidence>
<reference evidence="7" key="1">
    <citation type="submission" date="2023-10" db="EMBL/GenBank/DDBJ databases">
        <title>Genome assembly of Pristionchus species.</title>
        <authorList>
            <person name="Yoshida K."/>
            <person name="Sommer R.J."/>
        </authorList>
    </citation>
    <scope>NUCLEOTIDE SEQUENCE</scope>
    <source>
        <strain evidence="7">RS0144</strain>
    </source>
</reference>
<feature type="domain" description="Protein kinase" evidence="6">
    <location>
        <begin position="348"/>
        <end position="399"/>
    </location>
</feature>
<organism evidence="7 8">
    <name type="scientific">Pristionchus entomophagus</name>
    <dbReference type="NCBI Taxonomy" id="358040"/>
    <lineage>
        <taxon>Eukaryota</taxon>
        <taxon>Metazoa</taxon>
        <taxon>Ecdysozoa</taxon>
        <taxon>Nematoda</taxon>
        <taxon>Chromadorea</taxon>
        <taxon>Rhabditida</taxon>
        <taxon>Rhabditina</taxon>
        <taxon>Diplogasteromorpha</taxon>
        <taxon>Diplogasteroidea</taxon>
        <taxon>Neodiplogasteridae</taxon>
        <taxon>Pristionchus</taxon>
    </lineage>
</organism>
<evidence type="ECO:0000256" key="2">
    <source>
        <dbReference type="ARBA" id="ARBA00022741"/>
    </source>
</evidence>
<dbReference type="SUPFAM" id="SSF56112">
    <property type="entry name" value="Protein kinase-like (PK-like)"/>
    <property type="match status" value="1"/>
</dbReference>
<dbReference type="GO" id="GO:0005524">
    <property type="term" value="F:ATP binding"/>
    <property type="evidence" value="ECO:0007669"/>
    <property type="project" value="UniProtKB-KW"/>
</dbReference>
<protein>
    <recommendedName>
        <fullName evidence="6">Protein kinase domain-containing protein</fullName>
    </recommendedName>
</protein>
<evidence type="ECO:0000256" key="1">
    <source>
        <dbReference type="ARBA" id="ARBA00022679"/>
    </source>
</evidence>
<proteinExistence type="predicted"/>
<evidence type="ECO:0000259" key="6">
    <source>
        <dbReference type="PROSITE" id="PS50011"/>
    </source>
</evidence>
<feature type="compositionally biased region" description="Basic and acidic residues" evidence="5">
    <location>
        <begin position="9"/>
        <end position="19"/>
    </location>
</feature>
<feature type="non-terminal residue" evidence="7">
    <location>
        <position position="399"/>
    </location>
</feature>
<keyword evidence="1" id="KW-0808">Transferase</keyword>
<dbReference type="AlphaFoldDB" id="A0AAV5T1D4"/>
<gene>
    <name evidence="7" type="ORF">PENTCL1PPCAC_8524</name>
</gene>
<dbReference type="InterPro" id="IPR011009">
    <property type="entry name" value="Kinase-like_dom_sf"/>
</dbReference>
<comment type="caution">
    <text evidence="7">The sequence shown here is derived from an EMBL/GenBank/DDBJ whole genome shotgun (WGS) entry which is preliminary data.</text>
</comment>
<dbReference type="PANTHER" id="PTHR11042:SF91">
    <property type="entry name" value="EUKARYOTIC TRANSLATION INITIATION FACTOR 2-ALPHA KINASE"/>
    <property type="match status" value="1"/>
</dbReference>
<dbReference type="Gene3D" id="3.30.200.20">
    <property type="entry name" value="Phosphorylase Kinase, domain 1"/>
    <property type="match status" value="1"/>
</dbReference>
<evidence type="ECO:0000256" key="5">
    <source>
        <dbReference type="SAM" id="MobiDB-lite"/>
    </source>
</evidence>
<dbReference type="GO" id="GO:0005634">
    <property type="term" value="C:nucleus"/>
    <property type="evidence" value="ECO:0007669"/>
    <property type="project" value="TreeGrafter"/>
</dbReference>
<dbReference type="GO" id="GO:0005737">
    <property type="term" value="C:cytoplasm"/>
    <property type="evidence" value="ECO:0007669"/>
    <property type="project" value="TreeGrafter"/>
</dbReference>
<dbReference type="PROSITE" id="PS50011">
    <property type="entry name" value="PROTEIN_KINASE_DOM"/>
    <property type="match status" value="1"/>
</dbReference>
<dbReference type="Proteomes" id="UP001432027">
    <property type="component" value="Unassembled WGS sequence"/>
</dbReference>
<dbReference type="PANTHER" id="PTHR11042">
    <property type="entry name" value="EUKARYOTIC TRANSLATION INITIATION FACTOR 2-ALPHA KINASE EIF2-ALPHA KINASE -RELATED"/>
    <property type="match status" value="1"/>
</dbReference>
<feature type="region of interest" description="Disordered" evidence="5">
    <location>
        <begin position="292"/>
        <end position="314"/>
    </location>
</feature>
<keyword evidence="2" id="KW-0547">Nucleotide-binding</keyword>
<dbReference type="InterPro" id="IPR050339">
    <property type="entry name" value="CC_SR_Kinase"/>
</dbReference>
<evidence type="ECO:0000256" key="3">
    <source>
        <dbReference type="ARBA" id="ARBA00022777"/>
    </source>
</evidence>
<evidence type="ECO:0000313" key="8">
    <source>
        <dbReference type="Proteomes" id="UP001432027"/>
    </source>
</evidence>
<feature type="region of interest" description="Disordered" evidence="5">
    <location>
        <begin position="1"/>
        <end position="25"/>
    </location>
</feature>
<keyword evidence="4" id="KW-0067">ATP-binding</keyword>
<evidence type="ECO:0000256" key="4">
    <source>
        <dbReference type="ARBA" id="ARBA00022840"/>
    </source>
</evidence>
<feature type="compositionally biased region" description="Low complexity" evidence="5">
    <location>
        <begin position="299"/>
        <end position="311"/>
    </location>
</feature>
<name>A0AAV5T1D4_9BILA</name>
<dbReference type="GO" id="GO:0004694">
    <property type="term" value="F:eukaryotic translation initiation factor 2alpha kinase activity"/>
    <property type="evidence" value="ECO:0007669"/>
    <property type="project" value="TreeGrafter"/>
</dbReference>
<dbReference type="InterPro" id="IPR000719">
    <property type="entry name" value="Prot_kinase_dom"/>
</dbReference>